<accession>A0A0D2E9W1</accession>
<dbReference type="InterPro" id="IPR011032">
    <property type="entry name" value="GroES-like_sf"/>
</dbReference>
<dbReference type="GO" id="GO:0016651">
    <property type="term" value="F:oxidoreductase activity, acting on NAD(P)H"/>
    <property type="evidence" value="ECO:0007669"/>
    <property type="project" value="InterPro"/>
</dbReference>
<comment type="similarity">
    <text evidence="1">Belongs to the zinc-containing alcohol dehydrogenase family.</text>
</comment>
<name>A0A0D2E9W1_9EURO</name>
<dbReference type="InterPro" id="IPR020843">
    <property type="entry name" value="ER"/>
</dbReference>
<evidence type="ECO:0000313" key="5">
    <source>
        <dbReference type="Proteomes" id="UP000054266"/>
    </source>
</evidence>
<gene>
    <name evidence="4" type="ORF">PV04_03285</name>
</gene>
<dbReference type="SUPFAM" id="SSF51735">
    <property type="entry name" value="NAD(P)-binding Rossmann-fold domains"/>
    <property type="match status" value="1"/>
</dbReference>
<protein>
    <recommendedName>
        <fullName evidence="3">Enoyl reductase (ER) domain-containing protein</fullName>
    </recommendedName>
</protein>
<dbReference type="InterPro" id="IPR036291">
    <property type="entry name" value="NAD(P)-bd_dom_sf"/>
</dbReference>
<dbReference type="PANTHER" id="PTHR45348:SF2">
    <property type="entry name" value="ZINC-TYPE ALCOHOL DEHYDROGENASE-LIKE PROTEIN C2E1P3.01"/>
    <property type="match status" value="1"/>
</dbReference>
<dbReference type="Pfam" id="PF00107">
    <property type="entry name" value="ADH_zinc_N"/>
    <property type="match status" value="1"/>
</dbReference>
<dbReference type="Gene3D" id="3.90.180.10">
    <property type="entry name" value="Medium-chain alcohol dehydrogenases, catalytic domain"/>
    <property type="match status" value="1"/>
</dbReference>
<reference evidence="4 5" key="1">
    <citation type="submission" date="2015-01" db="EMBL/GenBank/DDBJ databases">
        <title>The Genome Sequence of Capronia semiimmersa CBS27337.</title>
        <authorList>
            <consortium name="The Broad Institute Genomics Platform"/>
            <person name="Cuomo C."/>
            <person name="de Hoog S."/>
            <person name="Gorbushina A."/>
            <person name="Stielow B."/>
            <person name="Teixiera M."/>
            <person name="Abouelleil A."/>
            <person name="Chapman S.B."/>
            <person name="Priest M."/>
            <person name="Young S.K."/>
            <person name="Wortman J."/>
            <person name="Nusbaum C."/>
            <person name="Birren B."/>
        </authorList>
    </citation>
    <scope>NUCLEOTIDE SEQUENCE [LARGE SCALE GENOMIC DNA]</scope>
    <source>
        <strain evidence="4 5">CBS 27337</strain>
    </source>
</reference>
<sequence length="354" mass="38330">MSSSSPQNFGLIREGTGRAVLKAIPIPRLPDDYMLVRTVAIALNPTDWTTLDAVGDDGTIVGCDYAGIVEEVGKAVKKKFQKGDRVAGFAHGGNDINPENGAFARFIAVKGDLQLHIPEGVSFEAACTVGVGIGTLGFGLYNVLGLPLPGASTDVEPKSILIYGGSTATGTLAIQFARLSGWDVITTCSPKHFGFMKELGASFVYDYHDPNVGAHIRDVTGGKLKLVFDTVSLESTARICAEAFGDEGGIYCNLLDVECPRPDVRSEFFLAYSESGEAYIFEGEFYEAHPEDFVFASSFAAVAEKLWQEGKWRPHPQRIERGGFSRVPDGLQQMREGKVSGEKLVYLVDETEWP</sequence>
<dbReference type="Pfam" id="PF08240">
    <property type="entry name" value="ADH_N"/>
    <property type="match status" value="1"/>
</dbReference>
<dbReference type="Gene3D" id="3.40.50.720">
    <property type="entry name" value="NAD(P)-binding Rossmann-like Domain"/>
    <property type="match status" value="1"/>
</dbReference>
<dbReference type="Proteomes" id="UP000054266">
    <property type="component" value="Unassembled WGS sequence"/>
</dbReference>
<keyword evidence="2" id="KW-0560">Oxidoreductase</keyword>
<evidence type="ECO:0000256" key="2">
    <source>
        <dbReference type="ARBA" id="ARBA00023002"/>
    </source>
</evidence>
<organism evidence="4 5">
    <name type="scientific">Phialophora macrospora</name>
    <dbReference type="NCBI Taxonomy" id="1851006"/>
    <lineage>
        <taxon>Eukaryota</taxon>
        <taxon>Fungi</taxon>
        <taxon>Dikarya</taxon>
        <taxon>Ascomycota</taxon>
        <taxon>Pezizomycotina</taxon>
        <taxon>Eurotiomycetes</taxon>
        <taxon>Chaetothyriomycetidae</taxon>
        <taxon>Chaetothyriales</taxon>
        <taxon>Herpotrichiellaceae</taxon>
        <taxon>Phialophora</taxon>
    </lineage>
</organism>
<evidence type="ECO:0000256" key="1">
    <source>
        <dbReference type="ARBA" id="ARBA00008072"/>
    </source>
</evidence>
<dbReference type="CDD" id="cd08249">
    <property type="entry name" value="enoyl_reductase_like"/>
    <property type="match status" value="1"/>
</dbReference>
<dbReference type="InterPro" id="IPR013154">
    <property type="entry name" value="ADH-like_N"/>
</dbReference>
<dbReference type="SUPFAM" id="SSF50129">
    <property type="entry name" value="GroES-like"/>
    <property type="match status" value="1"/>
</dbReference>
<dbReference type="AlphaFoldDB" id="A0A0D2E9W1"/>
<keyword evidence="5" id="KW-1185">Reference proteome</keyword>
<dbReference type="InterPro" id="IPR047122">
    <property type="entry name" value="Trans-enoyl_RdTase-like"/>
</dbReference>
<feature type="domain" description="Enoyl reductase (ER)" evidence="3">
    <location>
        <begin position="15"/>
        <end position="345"/>
    </location>
</feature>
<proteinExistence type="inferred from homology"/>
<dbReference type="HOGENOM" id="CLU_026673_16_1_1"/>
<dbReference type="EMBL" id="KN846957">
    <property type="protein sequence ID" value="KIW71077.1"/>
    <property type="molecule type" value="Genomic_DNA"/>
</dbReference>
<dbReference type="InterPro" id="IPR013149">
    <property type="entry name" value="ADH-like_C"/>
</dbReference>
<dbReference type="PANTHER" id="PTHR45348">
    <property type="entry name" value="HYPOTHETICAL OXIDOREDUCTASE (EUROFUNG)"/>
    <property type="match status" value="1"/>
</dbReference>
<evidence type="ECO:0000259" key="3">
    <source>
        <dbReference type="SMART" id="SM00829"/>
    </source>
</evidence>
<dbReference type="STRING" id="5601.A0A0D2E9W1"/>
<evidence type="ECO:0000313" key="4">
    <source>
        <dbReference type="EMBL" id="KIW71077.1"/>
    </source>
</evidence>
<dbReference type="SMART" id="SM00829">
    <property type="entry name" value="PKS_ER"/>
    <property type="match status" value="1"/>
</dbReference>